<dbReference type="SUPFAM" id="SSF51246">
    <property type="entry name" value="Rudiment single hybrid motif"/>
    <property type="match status" value="1"/>
</dbReference>
<dbReference type="InterPro" id="IPR020562">
    <property type="entry name" value="PRibGlycinamide_synth_N"/>
</dbReference>
<dbReference type="InterPro" id="IPR013815">
    <property type="entry name" value="ATP_grasp_subdomain_1"/>
</dbReference>
<evidence type="ECO:0000256" key="15">
    <source>
        <dbReference type="PROSITE-ProRule" id="PRU00409"/>
    </source>
</evidence>
<dbReference type="GO" id="GO:0046872">
    <property type="term" value="F:metal ion binding"/>
    <property type="evidence" value="ECO:0007669"/>
    <property type="project" value="InterPro"/>
</dbReference>
<dbReference type="Pfam" id="PF01071">
    <property type="entry name" value="GARS_A"/>
    <property type="match status" value="1"/>
</dbReference>
<evidence type="ECO:0000256" key="6">
    <source>
        <dbReference type="ARBA" id="ARBA00022741"/>
    </source>
</evidence>
<dbReference type="UniPathway" id="UPA00074">
    <property type="reaction ID" value="UER00125"/>
</dbReference>
<comment type="cofactor">
    <cofactor evidence="1">
        <name>Mn(2+)</name>
        <dbReference type="ChEBI" id="CHEBI:29035"/>
    </cofactor>
</comment>
<dbReference type="HAMAP" id="MF_00138">
    <property type="entry name" value="GARS"/>
    <property type="match status" value="1"/>
</dbReference>
<dbReference type="GO" id="GO:0005524">
    <property type="term" value="F:ATP binding"/>
    <property type="evidence" value="ECO:0007669"/>
    <property type="project" value="UniProtKB-UniRule"/>
</dbReference>
<dbReference type="Gene3D" id="3.90.600.10">
    <property type="entry name" value="Phosphoribosylglycinamide synthetase, C-terminal domain"/>
    <property type="match status" value="1"/>
</dbReference>
<dbReference type="AlphaFoldDB" id="A0A520KY26"/>
<dbReference type="Gene3D" id="3.30.1490.20">
    <property type="entry name" value="ATP-grasp fold, A domain"/>
    <property type="match status" value="1"/>
</dbReference>
<evidence type="ECO:0000256" key="9">
    <source>
        <dbReference type="ARBA" id="ARBA00022842"/>
    </source>
</evidence>
<dbReference type="InterPro" id="IPR020560">
    <property type="entry name" value="PRibGlycinamide_synth_C-dom"/>
</dbReference>
<proteinExistence type="inferred from homology"/>
<dbReference type="GO" id="GO:0004637">
    <property type="term" value="F:phosphoribosylamine-glycine ligase activity"/>
    <property type="evidence" value="ECO:0007669"/>
    <property type="project" value="UniProtKB-UniRule"/>
</dbReference>
<dbReference type="Pfam" id="PF02844">
    <property type="entry name" value="GARS_N"/>
    <property type="match status" value="1"/>
</dbReference>
<evidence type="ECO:0000256" key="3">
    <source>
        <dbReference type="ARBA" id="ARBA00005174"/>
    </source>
</evidence>
<dbReference type="SUPFAM" id="SSF56059">
    <property type="entry name" value="Glutathione synthetase ATP-binding domain-like"/>
    <property type="match status" value="1"/>
</dbReference>
<dbReference type="EMBL" id="RXIL01000035">
    <property type="protein sequence ID" value="RZN71932.1"/>
    <property type="molecule type" value="Genomic_DNA"/>
</dbReference>
<dbReference type="Gene3D" id="3.30.470.20">
    <property type="entry name" value="ATP-grasp fold, B domain"/>
    <property type="match status" value="1"/>
</dbReference>
<comment type="catalytic activity">
    <reaction evidence="14">
        <text>5-phospho-beta-D-ribosylamine + glycine + ATP = N(1)-(5-phospho-beta-D-ribosyl)glycinamide + ADP + phosphate + H(+)</text>
        <dbReference type="Rhea" id="RHEA:17453"/>
        <dbReference type="ChEBI" id="CHEBI:15378"/>
        <dbReference type="ChEBI" id="CHEBI:30616"/>
        <dbReference type="ChEBI" id="CHEBI:43474"/>
        <dbReference type="ChEBI" id="CHEBI:57305"/>
        <dbReference type="ChEBI" id="CHEBI:58681"/>
        <dbReference type="ChEBI" id="CHEBI:143788"/>
        <dbReference type="ChEBI" id="CHEBI:456216"/>
        <dbReference type="EC" id="6.3.4.13"/>
    </reaction>
</comment>
<dbReference type="InterPro" id="IPR037123">
    <property type="entry name" value="PRibGlycinamide_synth_C_sf"/>
</dbReference>
<organism evidence="18 19">
    <name type="scientific">Candidatus Methanolliviera hydrocarbonicum</name>
    <dbReference type="NCBI Taxonomy" id="2491085"/>
    <lineage>
        <taxon>Archaea</taxon>
        <taxon>Methanobacteriati</taxon>
        <taxon>Methanobacteriota</taxon>
        <taxon>Candidatus Methanoliparia</taxon>
        <taxon>Candidatus Methanoliparales</taxon>
        <taxon>Candidatus Methanollivieraceae</taxon>
        <taxon>Candidatus Methanolliviera</taxon>
    </lineage>
</organism>
<evidence type="ECO:0000256" key="2">
    <source>
        <dbReference type="ARBA" id="ARBA00001946"/>
    </source>
</evidence>
<feature type="region of interest" description="Disordered" evidence="16">
    <location>
        <begin position="214"/>
        <end position="234"/>
    </location>
</feature>
<dbReference type="InterPro" id="IPR020561">
    <property type="entry name" value="PRibGlycinamid_synth_ATP-grasp"/>
</dbReference>
<feature type="compositionally biased region" description="Gly residues" evidence="16">
    <location>
        <begin position="220"/>
        <end position="230"/>
    </location>
</feature>
<evidence type="ECO:0000256" key="13">
    <source>
        <dbReference type="ARBA" id="ARBA00042864"/>
    </source>
</evidence>
<dbReference type="Proteomes" id="UP000320766">
    <property type="component" value="Unassembled WGS sequence"/>
</dbReference>
<dbReference type="PROSITE" id="PS50975">
    <property type="entry name" value="ATP_GRASP"/>
    <property type="match status" value="1"/>
</dbReference>
<dbReference type="InterPro" id="IPR011761">
    <property type="entry name" value="ATP-grasp"/>
</dbReference>
<name>A0A520KY26_9EURY</name>
<dbReference type="PROSITE" id="PS00184">
    <property type="entry name" value="GARS"/>
    <property type="match status" value="1"/>
</dbReference>
<evidence type="ECO:0000256" key="11">
    <source>
        <dbReference type="ARBA" id="ARBA00038345"/>
    </source>
</evidence>
<keyword evidence="8 15" id="KW-0067">ATP-binding</keyword>
<evidence type="ECO:0000256" key="1">
    <source>
        <dbReference type="ARBA" id="ARBA00001936"/>
    </source>
</evidence>
<comment type="pathway">
    <text evidence="3 14">Purine metabolism; IMP biosynthesis via de novo pathway; N(1)-(5-phospho-D-ribosyl)glycinamide from 5-phospho-alpha-D-ribose 1-diphosphate: step 2/2.</text>
</comment>
<evidence type="ECO:0000313" key="19">
    <source>
        <dbReference type="Proteomes" id="UP000320766"/>
    </source>
</evidence>
<accession>A0A520KY26</accession>
<dbReference type="GO" id="GO:0006189">
    <property type="term" value="P:'de novo' IMP biosynthetic process"/>
    <property type="evidence" value="ECO:0007669"/>
    <property type="project" value="UniProtKB-UniRule"/>
</dbReference>
<evidence type="ECO:0000256" key="10">
    <source>
        <dbReference type="ARBA" id="ARBA00023211"/>
    </source>
</evidence>
<sequence length="460" mass="51643">MNVMVIGSGGREDVISEAIHRSDKLGSLYAVMKNRNPGIASRCEDFLLAKETDVERVVDYALLKKIDLAVIGPEAPLEKGIVDSLEENGIDAIGPKKIPAKIETDKSWARQLMRDHNIEGCPEFGIFRDLEGVKEFLDDHREVVVKPSGLTGGKGVKVVGEHLKDKRDVITYIKEVLKKHESVVLEEKLDGEEFTIQAFTDGKDLIPSPAVQDHKRAYGGDKGPNTGGMGSYSDNGDILPFMERRDYDDAVKILERTLAAIREETGEKYKGVLYGQFMLCREGIKLIEYNARFGDPEAMNTIPILKTDLLDIFESILDERLNSLDIEHERKATVCKYVVPKGYPEDPKIDTVIKISGRMERETDKGEMVANLRFANLKMGHFQMPRSKIFYSSVDERDGKIYTTSSRSLSVVGIADTIEEAEKIAEGELSKIEGEVFSRHDIGKESLIRKRIEHIKRLRG</sequence>
<reference evidence="18 19" key="1">
    <citation type="journal article" date="2019" name="Nat. Microbiol.">
        <title>Wide diversity of methane and short-chain alkane metabolisms in uncultured archaea.</title>
        <authorList>
            <person name="Borrel G."/>
            <person name="Adam P.S."/>
            <person name="McKay L.J."/>
            <person name="Chen L.X."/>
            <person name="Sierra-Garcia I.N."/>
            <person name="Sieber C.M."/>
            <person name="Letourneur Q."/>
            <person name="Ghozlane A."/>
            <person name="Andersen G.L."/>
            <person name="Li W.J."/>
            <person name="Hallam S.J."/>
            <person name="Muyzer G."/>
            <person name="de Oliveira V.M."/>
            <person name="Inskeep W.P."/>
            <person name="Banfield J.F."/>
            <person name="Gribaldo S."/>
        </authorList>
    </citation>
    <scope>NUCLEOTIDE SEQUENCE [LARGE SCALE GENOMIC DNA]</scope>
    <source>
        <strain evidence="18">NM1b</strain>
    </source>
</reference>
<keyword evidence="9" id="KW-0460">Magnesium</keyword>
<dbReference type="SMART" id="SM01209">
    <property type="entry name" value="GARS_A"/>
    <property type="match status" value="1"/>
</dbReference>
<keyword evidence="6 15" id="KW-0547">Nucleotide-binding</keyword>
<keyword evidence="7 14" id="KW-0658">Purine biosynthesis</keyword>
<evidence type="ECO:0000256" key="12">
    <source>
        <dbReference type="ARBA" id="ARBA00042242"/>
    </source>
</evidence>
<dbReference type="InterPro" id="IPR000115">
    <property type="entry name" value="PRibGlycinamide_synth"/>
</dbReference>
<evidence type="ECO:0000313" key="18">
    <source>
        <dbReference type="EMBL" id="RZN71932.1"/>
    </source>
</evidence>
<dbReference type="PANTHER" id="PTHR43472">
    <property type="entry name" value="PHOSPHORIBOSYLAMINE--GLYCINE LIGASE"/>
    <property type="match status" value="1"/>
</dbReference>
<dbReference type="Gene3D" id="3.40.50.20">
    <property type="match status" value="1"/>
</dbReference>
<comment type="caution">
    <text evidence="18">The sequence shown here is derived from an EMBL/GenBank/DDBJ whole genome shotgun (WGS) entry which is preliminary data.</text>
</comment>
<dbReference type="SUPFAM" id="SSF52440">
    <property type="entry name" value="PreATP-grasp domain"/>
    <property type="match status" value="1"/>
</dbReference>
<dbReference type="InterPro" id="IPR020559">
    <property type="entry name" value="PRibGlycinamide_synth_CS"/>
</dbReference>
<gene>
    <name evidence="14 18" type="primary">purD</name>
    <name evidence="18" type="ORF">EF807_02030</name>
</gene>
<keyword evidence="10" id="KW-0464">Manganese</keyword>
<dbReference type="Pfam" id="PF02843">
    <property type="entry name" value="GARS_C"/>
    <property type="match status" value="1"/>
</dbReference>
<dbReference type="NCBIfam" id="TIGR00877">
    <property type="entry name" value="purD"/>
    <property type="match status" value="1"/>
</dbReference>
<feature type="domain" description="ATP-grasp" evidence="17">
    <location>
        <begin position="110"/>
        <end position="318"/>
    </location>
</feature>
<evidence type="ECO:0000256" key="16">
    <source>
        <dbReference type="SAM" id="MobiDB-lite"/>
    </source>
</evidence>
<dbReference type="GO" id="GO:0009113">
    <property type="term" value="P:purine nucleobase biosynthetic process"/>
    <property type="evidence" value="ECO:0007669"/>
    <property type="project" value="InterPro"/>
</dbReference>
<comment type="cofactor">
    <cofactor evidence="2">
        <name>Mg(2+)</name>
        <dbReference type="ChEBI" id="CHEBI:18420"/>
    </cofactor>
</comment>
<keyword evidence="5 14" id="KW-0436">Ligase</keyword>
<dbReference type="InterPro" id="IPR016185">
    <property type="entry name" value="PreATP-grasp_dom_sf"/>
</dbReference>
<evidence type="ECO:0000256" key="4">
    <source>
        <dbReference type="ARBA" id="ARBA00013255"/>
    </source>
</evidence>
<evidence type="ECO:0000259" key="17">
    <source>
        <dbReference type="PROSITE" id="PS50975"/>
    </source>
</evidence>
<dbReference type="SMART" id="SM01210">
    <property type="entry name" value="GARS_C"/>
    <property type="match status" value="1"/>
</dbReference>
<evidence type="ECO:0000256" key="5">
    <source>
        <dbReference type="ARBA" id="ARBA00022598"/>
    </source>
</evidence>
<evidence type="ECO:0000256" key="14">
    <source>
        <dbReference type="HAMAP-Rule" id="MF_00138"/>
    </source>
</evidence>
<dbReference type="PANTHER" id="PTHR43472:SF1">
    <property type="entry name" value="PHOSPHORIBOSYLAMINE--GLYCINE LIGASE, CHLOROPLASTIC"/>
    <property type="match status" value="1"/>
</dbReference>
<evidence type="ECO:0000256" key="8">
    <source>
        <dbReference type="ARBA" id="ARBA00022840"/>
    </source>
</evidence>
<protein>
    <recommendedName>
        <fullName evidence="4 14">Phosphoribosylamine--glycine ligase</fullName>
        <ecNumber evidence="4 14">6.3.4.13</ecNumber>
    </recommendedName>
    <alternativeName>
        <fullName evidence="14">GARS</fullName>
    </alternativeName>
    <alternativeName>
        <fullName evidence="12 14">Glycinamide ribonucleotide synthetase</fullName>
    </alternativeName>
    <alternativeName>
        <fullName evidence="13 14">Phosphoribosylglycinamide synthetase</fullName>
    </alternativeName>
</protein>
<dbReference type="EC" id="6.3.4.13" evidence="4 14"/>
<evidence type="ECO:0000256" key="7">
    <source>
        <dbReference type="ARBA" id="ARBA00022755"/>
    </source>
</evidence>
<comment type="similarity">
    <text evidence="11 14">Belongs to the GARS family.</text>
</comment>
<dbReference type="InterPro" id="IPR011054">
    <property type="entry name" value="Rudment_hybrid_motif"/>
</dbReference>